<gene>
    <name evidence="1" type="ORF">CLV44_12711</name>
</gene>
<dbReference type="AlphaFoldDB" id="A0A2P8ELB2"/>
<reference evidence="1 2" key="1">
    <citation type="submission" date="2018-03" db="EMBL/GenBank/DDBJ databases">
        <title>Genomic Encyclopedia of Archaeal and Bacterial Type Strains, Phase II (KMG-II): from individual species to whole genera.</title>
        <authorList>
            <person name="Goeker M."/>
        </authorList>
    </citation>
    <scope>NUCLEOTIDE SEQUENCE [LARGE SCALE GENOMIC DNA]</scope>
    <source>
        <strain evidence="1 2">DSM 17586</strain>
    </source>
</reference>
<evidence type="ECO:0000313" key="1">
    <source>
        <dbReference type="EMBL" id="PSL10249.1"/>
    </source>
</evidence>
<dbReference type="RefSeq" id="WP_106593111.1">
    <property type="nucleotide sequence ID" value="NZ_PYGI01000027.1"/>
</dbReference>
<sequence>MGLQEKKWKRAIEDQYVVEFKQDVQALLGNEMDVTVDWDSFSSTNEIMFVPTYGLDRVKNAVRELANDPDAKEEIISQIKTLHLKNLSDNAEESKNMQIGDGVFTLAVGFGGNHACVFNDLAIREYLENNL</sequence>
<accession>A0A2P8ELB2</accession>
<dbReference type="Proteomes" id="UP000242133">
    <property type="component" value="Unassembled WGS sequence"/>
</dbReference>
<protein>
    <submittedName>
        <fullName evidence="1">Uncharacterized protein</fullName>
    </submittedName>
</protein>
<organism evidence="1 2">
    <name type="scientific">Marinobacterium halophilum</name>
    <dbReference type="NCBI Taxonomy" id="267374"/>
    <lineage>
        <taxon>Bacteria</taxon>
        <taxon>Pseudomonadati</taxon>
        <taxon>Pseudomonadota</taxon>
        <taxon>Gammaproteobacteria</taxon>
        <taxon>Oceanospirillales</taxon>
        <taxon>Oceanospirillaceae</taxon>
        <taxon>Marinobacterium</taxon>
    </lineage>
</organism>
<comment type="caution">
    <text evidence="1">The sequence shown here is derived from an EMBL/GenBank/DDBJ whole genome shotgun (WGS) entry which is preliminary data.</text>
</comment>
<dbReference type="OrthoDB" id="4194926at2"/>
<proteinExistence type="predicted"/>
<dbReference type="EMBL" id="PYGI01000027">
    <property type="protein sequence ID" value="PSL10249.1"/>
    <property type="molecule type" value="Genomic_DNA"/>
</dbReference>
<name>A0A2P8ELB2_9GAMM</name>
<evidence type="ECO:0000313" key="2">
    <source>
        <dbReference type="Proteomes" id="UP000242133"/>
    </source>
</evidence>
<keyword evidence="2" id="KW-1185">Reference proteome</keyword>